<accession>A0ACB9RC60</accession>
<dbReference type="Proteomes" id="UP001057402">
    <property type="component" value="Chromosome 4"/>
</dbReference>
<reference evidence="2" key="1">
    <citation type="journal article" date="2023" name="Front. Plant Sci.">
        <title>Chromosomal-level genome assembly of Melastoma candidum provides insights into trichome evolution.</title>
        <authorList>
            <person name="Zhong Y."/>
            <person name="Wu W."/>
            <person name="Sun C."/>
            <person name="Zou P."/>
            <person name="Liu Y."/>
            <person name="Dai S."/>
            <person name="Zhou R."/>
        </authorList>
    </citation>
    <scope>NUCLEOTIDE SEQUENCE [LARGE SCALE GENOMIC DNA]</scope>
</reference>
<comment type="caution">
    <text evidence="1">The sequence shown here is derived from an EMBL/GenBank/DDBJ whole genome shotgun (WGS) entry which is preliminary data.</text>
</comment>
<keyword evidence="2" id="KW-1185">Reference proteome</keyword>
<evidence type="ECO:0000313" key="2">
    <source>
        <dbReference type="Proteomes" id="UP001057402"/>
    </source>
</evidence>
<gene>
    <name evidence="1" type="ORF">MLD38_013271</name>
</gene>
<proteinExistence type="predicted"/>
<organism evidence="1 2">
    <name type="scientific">Melastoma candidum</name>
    <dbReference type="NCBI Taxonomy" id="119954"/>
    <lineage>
        <taxon>Eukaryota</taxon>
        <taxon>Viridiplantae</taxon>
        <taxon>Streptophyta</taxon>
        <taxon>Embryophyta</taxon>
        <taxon>Tracheophyta</taxon>
        <taxon>Spermatophyta</taxon>
        <taxon>Magnoliopsida</taxon>
        <taxon>eudicotyledons</taxon>
        <taxon>Gunneridae</taxon>
        <taxon>Pentapetalae</taxon>
        <taxon>rosids</taxon>
        <taxon>malvids</taxon>
        <taxon>Myrtales</taxon>
        <taxon>Melastomataceae</taxon>
        <taxon>Melastomatoideae</taxon>
        <taxon>Melastomateae</taxon>
        <taxon>Melastoma</taxon>
    </lineage>
</organism>
<evidence type="ECO:0000313" key="1">
    <source>
        <dbReference type="EMBL" id="KAI4375396.1"/>
    </source>
</evidence>
<sequence length="518" mass="57249">MDERAHSLEKKETTFDPQILIEKLAKLNLSQASIETLSYWCIFHMNNAKYVVDTWEREFHCSPQEQRVAFLYLANDIMQNSRKKGIEFVNEFGRVLPDALHNVVHNGDDFGRNAAYRLLNIWEERKVFDSHVELLTEEFKRRLMNGANQNRKDSGARPQKKPVGNILDKIVSCYQVVRGGQKEEEVIVAKCRGTVSVLEKMEKDAVQNNLGEGVLGEASFLDNMQGQHAMLKNSIEQLAAVESSRARLVTCLRDALQEQEFKLRHVHDLLQVARSRSEKMANICRNLGNGDNKQLPDQHDNSKDVNNSDAPLTFAPIKVDHSSPAMHPLQPPYREMSGQLQDEKKPDIAIMSTKLTALTSSSQLSSVLTSLASEGVIGNPRKDSCGEYPPEKRSRLDNGQFTFQDSESPNGALQPPLPPTSAPPIPPPPPGPPSVGSMAPFPSLTAPHFMQVPPGMPAVTFTYGVGHHQPPPPPGPIPPFPVAPANACQSFPGPDGPYYAQGQPSSVPMASMPHQLAD</sequence>
<name>A0ACB9RC60_9MYRT</name>
<dbReference type="EMBL" id="CM042883">
    <property type="protein sequence ID" value="KAI4375396.1"/>
    <property type="molecule type" value="Genomic_DNA"/>
</dbReference>
<protein>
    <submittedName>
        <fullName evidence="1">Uncharacterized protein</fullName>
    </submittedName>
</protein>